<feature type="transmembrane region" description="Helical" evidence="1">
    <location>
        <begin position="99"/>
        <end position="119"/>
    </location>
</feature>
<keyword evidence="1" id="KW-0472">Membrane</keyword>
<accession>A0A9P8YIY0</accession>
<dbReference type="AlphaFoldDB" id="A0A9P8YIY0"/>
<gene>
    <name evidence="2" type="ORF">B0I36DRAFT_427137</name>
</gene>
<organism evidence="2 3">
    <name type="scientific">Microdochium trichocladiopsis</name>
    <dbReference type="NCBI Taxonomy" id="1682393"/>
    <lineage>
        <taxon>Eukaryota</taxon>
        <taxon>Fungi</taxon>
        <taxon>Dikarya</taxon>
        <taxon>Ascomycota</taxon>
        <taxon>Pezizomycotina</taxon>
        <taxon>Sordariomycetes</taxon>
        <taxon>Xylariomycetidae</taxon>
        <taxon>Xylariales</taxon>
        <taxon>Microdochiaceae</taxon>
        <taxon>Microdochium</taxon>
    </lineage>
</organism>
<keyword evidence="3" id="KW-1185">Reference proteome</keyword>
<keyword evidence="1" id="KW-0812">Transmembrane</keyword>
<proteinExistence type="predicted"/>
<feature type="non-terminal residue" evidence="2">
    <location>
        <position position="1"/>
    </location>
</feature>
<comment type="caution">
    <text evidence="2">The sequence shown here is derived from an EMBL/GenBank/DDBJ whole genome shotgun (WGS) entry which is preliminary data.</text>
</comment>
<evidence type="ECO:0000313" key="2">
    <source>
        <dbReference type="EMBL" id="KAH7040773.1"/>
    </source>
</evidence>
<reference evidence="2" key="1">
    <citation type="journal article" date="2021" name="Nat. Commun.">
        <title>Genetic determinants of endophytism in the Arabidopsis root mycobiome.</title>
        <authorList>
            <person name="Mesny F."/>
            <person name="Miyauchi S."/>
            <person name="Thiergart T."/>
            <person name="Pickel B."/>
            <person name="Atanasova L."/>
            <person name="Karlsson M."/>
            <person name="Huettel B."/>
            <person name="Barry K.W."/>
            <person name="Haridas S."/>
            <person name="Chen C."/>
            <person name="Bauer D."/>
            <person name="Andreopoulos W."/>
            <person name="Pangilinan J."/>
            <person name="LaButti K."/>
            <person name="Riley R."/>
            <person name="Lipzen A."/>
            <person name="Clum A."/>
            <person name="Drula E."/>
            <person name="Henrissat B."/>
            <person name="Kohler A."/>
            <person name="Grigoriev I.V."/>
            <person name="Martin F.M."/>
            <person name="Hacquard S."/>
        </authorList>
    </citation>
    <scope>NUCLEOTIDE SEQUENCE</scope>
    <source>
        <strain evidence="2">MPI-CAGE-CH-0230</strain>
    </source>
</reference>
<keyword evidence="1" id="KW-1133">Transmembrane helix</keyword>
<dbReference type="GeneID" id="70191962"/>
<sequence length="150" mass="16965">MSHTTGSSSRPRQRNLRRSQDKVRNHFFSFLGKVCTKQRVIPEECTSPLKKSKFCPSQPPARHPETLLRSAKWLRTTPEPALAGWATPPPPRRYLAEKISGMVFVGLVGWLVGWTLILASRTALRRPLALGLLPGRAERLTLPWTHIHTN</sequence>
<evidence type="ECO:0000313" key="3">
    <source>
        <dbReference type="Proteomes" id="UP000756346"/>
    </source>
</evidence>
<dbReference type="EMBL" id="JAGTJQ010000001">
    <property type="protein sequence ID" value="KAH7040773.1"/>
    <property type="molecule type" value="Genomic_DNA"/>
</dbReference>
<dbReference type="RefSeq" id="XP_046018828.1">
    <property type="nucleotide sequence ID" value="XM_046162416.1"/>
</dbReference>
<protein>
    <submittedName>
        <fullName evidence="2">Uncharacterized protein</fullName>
    </submittedName>
</protein>
<name>A0A9P8YIY0_9PEZI</name>
<dbReference type="Proteomes" id="UP000756346">
    <property type="component" value="Unassembled WGS sequence"/>
</dbReference>
<evidence type="ECO:0000256" key="1">
    <source>
        <dbReference type="SAM" id="Phobius"/>
    </source>
</evidence>